<evidence type="ECO:0000256" key="1">
    <source>
        <dbReference type="SAM" id="MobiDB-lite"/>
    </source>
</evidence>
<keyword evidence="4" id="KW-1185">Reference proteome</keyword>
<name>A0ABQ5AH22_9ASTR</name>
<reference evidence="3" key="1">
    <citation type="journal article" date="2022" name="Int. J. Mol. Sci.">
        <title>Draft Genome of Tanacetum Coccineum: Genomic Comparison of Closely Related Tanacetum-Family Plants.</title>
        <authorList>
            <person name="Yamashiro T."/>
            <person name="Shiraishi A."/>
            <person name="Nakayama K."/>
            <person name="Satake H."/>
        </authorList>
    </citation>
    <scope>NUCLEOTIDE SEQUENCE</scope>
</reference>
<dbReference type="InterPro" id="IPR029466">
    <property type="entry name" value="NAM-associated_C"/>
</dbReference>
<feature type="non-terminal residue" evidence="3">
    <location>
        <position position="1"/>
    </location>
</feature>
<dbReference type="Pfam" id="PF14303">
    <property type="entry name" value="NAM-associated"/>
    <property type="match status" value="1"/>
</dbReference>
<feature type="domain" description="No apical meristem-associated C-terminal" evidence="2">
    <location>
        <begin position="103"/>
        <end position="183"/>
    </location>
</feature>
<keyword evidence="3" id="KW-0808">Transferase</keyword>
<dbReference type="PANTHER" id="PTHR45023:SF4">
    <property type="entry name" value="GLYCINE-RICH PROTEIN-RELATED"/>
    <property type="match status" value="1"/>
</dbReference>
<evidence type="ECO:0000313" key="3">
    <source>
        <dbReference type="EMBL" id="GJT01037.1"/>
    </source>
</evidence>
<organism evidence="3 4">
    <name type="scientific">Tanacetum coccineum</name>
    <dbReference type="NCBI Taxonomy" id="301880"/>
    <lineage>
        <taxon>Eukaryota</taxon>
        <taxon>Viridiplantae</taxon>
        <taxon>Streptophyta</taxon>
        <taxon>Embryophyta</taxon>
        <taxon>Tracheophyta</taxon>
        <taxon>Spermatophyta</taxon>
        <taxon>Magnoliopsida</taxon>
        <taxon>eudicotyledons</taxon>
        <taxon>Gunneridae</taxon>
        <taxon>Pentapetalae</taxon>
        <taxon>asterids</taxon>
        <taxon>campanulids</taxon>
        <taxon>Asterales</taxon>
        <taxon>Asteraceae</taxon>
        <taxon>Asteroideae</taxon>
        <taxon>Anthemideae</taxon>
        <taxon>Anthemidinae</taxon>
        <taxon>Tanacetum</taxon>
    </lineage>
</organism>
<dbReference type="GO" id="GO:0003964">
    <property type="term" value="F:RNA-directed DNA polymerase activity"/>
    <property type="evidence" value="ECO:0007669"/>
    <property type="project" value="UniProtKB-KW"/>
</dbReference>
<keyword evidence="3" id="KW-0695">RNA-directed DNA polymerase</keyword>
<evidence type="ECO:0000313" key="4">
    <source>
        <dbReference type="Proteomes" id="UP001151760"/>
    </source>
</evidence>
<sequence>GLPRVTSGDNQDYYFTQDLFMANGLALVEDDYSVGKIASVKSKKVSKRVSKANAMKNRGGFGVRIGTFCAIIDDVERRNESWSCDLNVYKKALAEYKAQYEHPFTLESCWNILKDHVAWKCVEMSNFYKKERVAKNSRLPKPPQSQHKVVFNLNDKADDSEEEIREERPIGRNRAKKKASSSSRYESSSVAGGGLVELIVDK</sequence>
<proteinExistence type="predicted"/>
<dbReference type="EMBL" id="BQNB010012241">
    <property type="protein sequence ID" value="GJT01037.1"/>
    <property type="molecule type" value="Genomic_DNA"/>
</dbReference>
<keyword evidence="3" id="KW-0548">Nucleotidyltransferase</keyword>
<reference evidence="3" key="2">
    <citation type="submission" date="2022-01" db="EMBL/GenBank/DDBJ databases">
        <authorList>
            <person name="Yamashiro T."/>
            <person name="Shiraishi A."/>
            <person name="Satake H."/>
            <person name="Nakayama K."/>
        </authorList>
    </citation>
    <scope>NUCLEOTIDE SEQUENCE</scope>
</reference>
<accession>A0ABQ5AH22</accession>
<feature type="compositionally biased region" description="Low complexity" evidence="1">
    <location>
        <begin position="180"/>
        <end position="190"/>
    </location>
</feature>
<dbReference type="PANTHER" id="PTHR45023">
    <property type="match status" value="1"/>
</dbReference>
<gene>
    <name evidence="3" type="ORF">Tco_0822206</name>
</gene>
<comment type="caution">
    <text evidence="3">The sequence shown here is derived from an EMBL/GenBank/DDBJ whole genome shotgun (WGS) entry which is preliminary data.</text>
</comment>
<protein>
    <submittedName>
        <fullName evidence="3">Reverse transcriptase domain, reverse transcriptase zinc-binding domain protein</fullName>
    </submittedName>
</protein>
<evidence type="ECO:0000259" key="2">
    <source>
        <dbReference type="Pfam" id="PF14303"/>
    </source>
</evidence>
<dbReference type="Proteomes" id="UP001151760">
    <property type="component" value="Unassembled WGS sequence"/>
</dbReference>
<feature type="region of interest" description="Disordered" evidence="1">
    <location>
        <begin position="135"/>
        <end position="190"/>
    </location>
</feature>